<organism evidence="9 10">
    <name type="scientific">Albidovulum inexpectatum</name>
    <dbReference type="NCBI Taxonomy" id="196587"/>
    <lineage>
        <taxon>Bacteria</taxon>
        <taxon>Pseudomonadati</taxon>
        <taxon>Pseudomonadota</taxon>
        <taxon>Alphaproteobacteria</taxon>
        <taxon>Rhodobacterales</taxon>
        <taxon>Paracoccaceae</taxon>
        <taxon>Albidovulum</taxon>
    </lineage>
</organism>
<dbReference type="OrthoDB" id="9804792at2"/>
<sequence length="249" mass="27268">MEWRDHGLLLTLRRHGENSAIVEVFAHDHGRHAGVVRGATSRRMAGVLQPGSQVDVTWRGRLEEHIGTFAVEPVRSRAAILSDADALAGLNSVCALLHVTLPEREPHRRLYAGTVALLDAMAAGQDWRAAYLRWEMLLLDDLGYGLDLSACAVTGSDQDLAWVSPRSGRAVSRAAGAEWADRLLQLPPCLRGGVPRDNAELVAALQTTGWFLEHRLLRDLHRPLPEARARLIARLSRAPGLPSAQDTDS</sequence>
<evidence type="ECO:0000256" key="1">
    <source>
        <dbReference type="ARBA" id="ARBA00007452"/>
    </source>
</evidence>
<dbReference type="Gene3D" id="1.20.1440.120">
    <property type="entry name" value="Recombination protein O, C-terminal domain"/>
    <property type="match status" value="1"/>
</dbReference>
<gene>
    <name evidence="7" type="primary">recO</name>
    <name evidence="9" type="ORF">LV82_00216</name>
</gene>
<keyword evidence="4 7" id="KW-0233">DNA recombination</keyword>
<comment type="similarity">
    <text evidence="1 7">Belongs to the RecO family.</text>
</comment>
<evidence type="ECO:0000313" key="9">
    <source>
        <dbReference type="EMBL" id="PPB82289.1"/>
    </source>
</evidence>
<evidence type="ECO:0000256" key="4">
    <source>
        <dbReference type="ARBA" id="ARBA00023172"/>
    </source>
</evidence>
<protein>
    <recommendedName>
        <fullName evidence="2 7">DNA repair protein RecO</fullName>
    </recommendedName>
    <alternativeName>
        <fullName evidence="6 7">Recombination protein O</fullName>
    </alternativeName>
</protein>
<dbReference type="Proteomes" id="UP000239736">
    <property type="component" value="Unassembled WGS sequence"/>
</dbReference>
<dbReference type="EMBL" id="PRDS01000001">
    <property type="protein sequence ID" value="PPB82289.1"/>
    <property type="molecule type" value="Genomic_DNA"/>
</dbReference>
<dbReference type="SUPFAM" id="SSF50249">
    <property type="entry name" value="Nucleic acid-binding proteins"/>
    <property type="match status" value="1"/>
</dbReference>
<dbReference type="GO" id="GO:0006310">
    <property type="term" value="P:DNA recombination"/>
    <property type="evidence" value="ECO:0007669"/>
    <property type="project" value="UniProtKB-UniRule"/>
</dbReference>
<proteinExistence type="inferred from homology"/>
<name>A0A2S5JLC0_9RHOB</name>
<accession>A0A2S5JLC0</accession>
<comment type="caution">
    <text evidence="9">The sequence shown here is derived from an EMBL/GenBank/DDBJ whole genome shotgun (WGS) entry which is preliminary data.</text>
</comment>
<evidence type="ECO:0000313" key="10">
    <source>
        <dbReference type="Proteomes" id="UP000239736"/>
    </source>
</evidence>
<feature type="domain" description="DNA replication/recombination mediator RecO N-terminal" evidence="8">
    <location>
        <begin position="1"/>
        <end position="76"/>
    </location>
</feature>
<keyword evidence="10" id="KW-1185">Reference proteome</keyword>
<evidence type="ECO:0000256" key="6">
    <source>
        <dbReference type="ARBA" id="ARBA00033409"/>
    </source>
</evidence>
<dbReference type="InterPro" id="IPR037278">
    <property type="entry name" value="ARFGAP/RecO"/>
</dbReference>
<dbReference type="InterPro" id="IPR042242">
    <property type="entry name" value="RecO_C"/>
</dbReference>
<comment type="function">
    <text evidence="7">Involved in DNA repair and RecF pathway recombination.</text>
</comment>
<evidence type="ECO:0000256" key="2">
    <source>
        <dbReference type="ARBA" id="ARBA00021310"/>
    </source>
</evidence>
<dbReference type="HAMAP" id="MF_00201">
    <property type="entry name" value="RecO"/>
    <property type="match status" value="1"/>
</dbReference>
<dbReference type="PANTHER" id="PTHR33991:SF1">
    <property type="entry name" value="DNA REPAIR PROTEIN RECO"/>
    <property type="match status" value="1"/>
</dbReference>
<evidence type="ECO:0000256" key="7">
    <source>
        <dbReference type="HAMAP-Rule" id="MF_00201"/>
    </source>
</evidence>
<dbReference type="InterPro" id="IPR012340">
    <property type="entry name" value="NA-bd_OB-fold"/>
</dbReference>
<dbReference type="Pfam" id="PF02565">
    <property type="entry name" value="RecO_C"/>
    <property type="match status" value="1"/>
</dbReference>
<dbReference type="Gene3D" id="2.40.50.140">
    <property type="entry name" value="Nucleic acid-binding proteins"/>
    <property type="match status" value="1"/>
</dbReference>
<dbReference type="GO" id="GO:0043590">
    <property type="term" value="C:bacterial nucleoid"/>
    <property type="evidence" value="ECO:0007669"/>
    <property type="project" value="TreeGrafter"/>
</dbReference>
<dbReference type="InterPro" id="IPR003717">
    <property type="entry name" value="RecO"/>
</dbReference>
<dbReference type="PANTHER" id="PTHR33991">
    <property type="entry name" value="DNA REPAIR PROTEIN RECO"/>
    <property type="match status" value="1"/>
</dbReference>
<keyword evidence="5 7" id="KW-0234">DNA repair</keyword>
<keyword evidence="3 7" id="KW-0227">DNA damage</keyword>
<dbReference type="Pfam" id="PF11967">
    <property type="entry name" value="RecO_N"/>
    <property type="match status" value="1"/>
</dbReference>
<dbReference type="GO" id="GO:0006302">
    <property type="term" value="P:double-strand break repair"/>
    <property type="evidence" value="ECO:0007669"/>
    <property type="project" value="TreeGrafter"/>
</dbReference>
<dbReference type="InterPro" id="IPR022572">
    <property type="entry name" value="DNA_rep/recomb_RecO_N"/>
</dbReference>
<dbReference type="SUPFAM" id="SSF57863">
    <property type="entry name" value="ArfGap/RecO-like zinc finger"/>
    <property type="match status" value="1"/>
</dbReference>
<reference evidence="9 10" key="1">
    <citation type="submission" date="2018-01" db="EMBL/GenBank/DDBJ databases">
        <title>Genomic Encyclopedia of Archaeal and Bacterial Type Strains, Phase II (KMG-II): from individual species to whole genera.</title>
        <authorList>
            <person name="Goeker M."/>
        </authorList>
    </citation>
    <scope>NUCLEOTIDE SEQUENCE [LARGE SCALE GENOMIC DNA]</scope>
    <source>
        <strain evidence="9 10">DSM 12048</strain>
    </source>
</reference>
<evidence type="ECO:0000256" key="3">
    <source>
        <dbReference type="ARBA" id="ARBA00022763"/>
    </source>
</evidence>
<dbReference type="AlphaFoldDB" id="A0A2S5JLC0"/>
<dbReference type="NCBIfam" id="TIGR00613">
    <property type="entry name" value="reco"/>
    <property type="match status" value="1"/>
</dbReference>
<evidence type="ECO:0000256" key="5">
    <source>
        <dbReference type="ARBA" id="ARBA00023204"/>
    </source>
</evidence>
<evidence type="ECO:0000259" key="8">
    <source>
        <dbReference type="Pfam" id="PF11967"/>
    </source>
</evidence>